<dbReference type="SUPFAM" id="SSF52058">
    <property type="entry name" value="L domain-like"/>
    <property type="match status" value="1"/>
</dbReference>
<dbReference type="Gene3D" id="3.80.10.10">
    <property type="entry name" value="Ribonuclease Inhibitor"/>
    <property type="match status" value="1"/>
</dbReference>
<dbReference type="STRING" id="5722.A2G3Q2"/>
<dbReference type="InterPro" id="IPR032675">
    <property type="entry name" value="LRR_dom_sf"/>
</dbReference>
<reference evidence="1" key="2">
    <citation type="journal article" date="2007" name="Science">
        <title>Draft genome sequence of the sexually transmitted pathogen Trichomonas vaginalis.</title>
        <authorList>
            <person name="Carlton J.M."/>
            <person name="Hirt R.P."/>
            <person name="Silva J.C."/>
            <person name="Delcher A.L."/>
            <person name="Schatz M."/>
            <person name="Zhao Q."/>
            <person name="Wortman J.R."/>
            <person name="Bidwell S.L."/>
            <person name="Alsmark U.C.M."/>
            <person name="Besteiro S."/>
            <person name="Sicheritz-Ponten T."/>
            <person name="Noel C.J."/>
            <person name="Dacks J.B."/>
            <person name="Foster P.G."/>
            <person name="Simillion C."/>
            <person name="Van de Peer Y."/>
            <person name="Miranda-Saavedra D."/>
            <person name="Barton G.J."/>
            <person name="Westrop G.D."/>
            <person name="Mueller S."/>
            <person name="Dessi D."/>
            <person name="Fiori P.L."/>
            <person name="Ren Q."/>
            <person name="Paulsen I."/>
            <person name="Zhang H."/>
            <person name="Bastida-Corcuera F.D."/>
            <person name="Simoes-Barbosa A."/>
            <person name="Brown M.T."/>
            <person name="Hayes R.D."/>
            <person name="Mukherjee M."/>
            <person name="Okumura C.Y."/>
            <person name="Schneider R."/>
            <person name="Smith A.J."/>
            <person name="Vanacova S."/>
            <person name="Villalvazo M."/>
            <person name="Haas B.J."/>
            <person name="Pertea M."/>
            <person name="Feldblyum T.V."/>
            <person name="Utterback T.R."/>
            <person name="Shu C.L."/>
            <person name="Osoegawa K."/>
            <person name="de Jong P.J."/>
            <person name="Hrdy I."/>
            <person name="Horvathova L."/>
            <person name="Zubacova Z."/>
            <person name="Dolezal P."/>
            <person name="Malik S.B."/>
            <person name="Logsdon J.M. Jr."/>
            <person name="Henze K."/>
            <person name="Gupta A."/>
            <person name="Wang C.C."/>
            <person name="Dunne R.L."/>
            <person name="Upcroft J.A."/>
            <person name="Upcroft P."/>
            <person name="White O."/>
            <person name="Salzberg S.L."/>
            <person name="Tang P."/>
            <person name="Chiu C.-H."/>
            <person name="Lee Y.-S."/>
            <person name="Embley T.M."/>
            <person name="Coombs G.H."/>
            <person name="Mottram J.C."/>
            <person name="Tachezy J."/>
            <person name="Fraser-Liggett C.M."/>
            <person name="Johnson P.J."/>
        </authorList>
    </citation>
    <scope>NUCLEOTIDE SEQUENCE [LARGE SCALE GENOMIC DNA]</scope>
    <source>
        <strain evidence="1">G3</strain>
    </source>
</reference>
<name>A2G3Q2_TRIV3</name>
<dbReference type="KEGG" id="tva:4745869"/>
<dbReference type="InterPro" id="IPR053139">
    <property type="entry name" value="Surface_bspA-like"/>
</dbReference>
<dbReference type="InParanoid" id="A2G3Q2"/>
<proteinExistence type="predicted"/>
<dbReference type="AlphaFoldDB" id="A2G3Q2"/>
<dbReference type="SMR" id="A2G3Q2"/>
<dbReference type="RefSeq" id="XP_001301144.1">
    <property type="nucleotide sequence ID" value="XM_001301143.1"/>
</dbReference>
<keyword evidence="2" id="KW-1185">Reference proteome</keyword>
<dbReference type="VEuPathDB" id="TrichDB:TVAGG3_0837100"/>
<protein>
    <recommendedName>
        <fullName evidence="3">Surface antigen BspA-like</fullName>
    </recommendedName>
</protein>
<sequence>MTSINFGTGTTVLLIDDSAFLNSRISSFNVNSPMTISNNAFKGCTNLNSINVNGATSIGNNVFEGCTNLQSFSLNTNVRLSSFVFKGCTKLKSVNLPNMISSSIPSYYMSKRMTKATSYTSIPVGLFDGCSSLSSLNINNNIVNISDYAFRDCVSLSYIIPYTVSYIGDESFKNCHLIRDIPKNVVYFGNYSFYGTNIGKSILINRDTKYIGASSFINTPLRVVYYCGERDFSKFSPSFNTDTNVVVTFSYNYPTFCGTQAIYLPSNTCKDIMRTNNDGFDHLKKQVKEKMKSNSALLVLSMNSLGLF</sequence>
<accession>A2G3Q2</accession>
<gene>
    <name evidence="1" type="ORF">TVAG_043300</name>
</gene>
<dbReference type="Pfam" id="PF13306">
    <property type="entry name" value="LRR_5"/>
    <property type="match status" value="2"/>
</dbReference>
<dbReference type="InterPro" id="IPR026906">
    <property type="entry name" value="LRR_5"/>
</dbReference>
<organism evidence="1 2">
    <name type="scientific">Trichomonas vaginalis (strain ATCC PRA-98 / G3)</name>
    <dbReference type="NCBI Taxonomy" id="412133"/>
    <lineage>
        <taxon>Eukaryota</taxon>
        <taxon>Metamonada</taxon>
        <taxon>Parabasalia</taxon>
        <taxon>Trichomonadida</taxon>
        <taxon>Trichomonadidae</taxon>
        <taxon>Trichomonas</taxon>
    </lineage>
</organism>
<dbReference type="OrthoDB" id="1055097at2759"/>
<dbReference type="PANTHER" id="PTHR45661:SF3">
    <property type="entry name" value="IG-LIKE DOMAIN-CONTAINING PROTEIN"/>
    <property type="match status" value="1"/>
</dbReference>
<dbReference type="PANTHER" id="PTHR45661">
    <property type="entry name" value="SURFACE ANTIGEN"/>
    <property type="match status" value="1"/>
</dbReference>
<evidence type="ECO:0000313" key="1">
    <source>
        <dbReference type="EMBL" id="EAX88214.1"/>
    </source>
</evidence>
<dbReference type="EMBL" id="DS114339">
    <property type="protein sequence ID" value="EAX88214.1"/>
    <property type="molecule type" value="Genomic_DNA"/>
</dbReference>
<evidence type="ECO:0008006" key="3">
    <source>
        <dbReference type="Google" id="ProtNLM"/>
    </source>
</evidence>
<dbReference type="VEuPathDB" id="TrichDB:TVAG_043300"/>
<evidence type="ECO:0000313" key="2">
    <source>
        <dbReference type="Proteomes" id="UP000001542"/>
    </source>
</evidence>
<dbReference type="Proteomes" id="UP000001542">
    <property type="component" value="Unassembled WGS sequence"/>
</dbReference>
<reference evidence="1" key="1">
    <citation type="submission" date="2006-10" db="EMBL/GenBank/DDBJ databases">
        <authorList>
            <person name="Amadeo P."/>
            <person name="Zhao Q."/>
            <person name="Wortman J."/>
            <person name="Fraser-Liggett C."/>
            <person name="Carlton J."/>
        </authorList>
    </citation>
    <scope>NUCLEOTIDE SEQUENCE</scope>
    <source>
        <strain evidence="1">G3</strain>
    </source>
</reference>